<accession>A0A699QXI9</accession>
<evidence type="ECO:0008006" key="3">
    <source>
        <dbReference type="Google" id="ProtNLM"/>
    </source>
</evidence>
<proteinExistence type="predicted"/>
<dbReference type="AlphaFoldDB" id="A0A699QXI9"/>
<sequence length="185" mass="21004">AEKLIGLNFINWYHNLRIGLRYEKKIKFMKQPIGPALDPETANHDTIDKYYKTVNLEQEEGQSVSSYLLKMKSYLDTLERLGYAMTNELGTLAELHAMLKLYEKGIPKKAETPVVLAMREGKIQKDKKKPQGEKGKNKVKNKLAYASKAKISLPPKRDNLTKDLSATTTRRLVTRGGTVHPTMLS</sequence>
<evidence type="ECO:0000313" key="2">
    <source>
        <dbReference type="EMBL" id="GFC73854.1"/>
    </source>
</evidence>
<gene>
    <name evidence="2" type="ORF">Tci_845824</name>
</gene>
<evidence type="ECO:0000256" key="1">
    <source>
        <dbReference type="SAM" id="MobiDB-lite"/>
    </source>
</evidence>
<feature type="region of interest" description="Disordered" evidence="1">
    <location>
        <begin position="121"/>
        <end position="140"/>
    </location>
</feature>
<feature type="compositionally biased region" description="Basic and acidic residues" evidence="1">
    <location>
        <begin position="121"/>
        <end position="136"/>
    </location>
</feature>
<comment type="caution">
    <text evidence="2">The sequence shown here is derived from an EMBL/GenBank/DDBJ whole genome shotgun (WGS) entry which is preliminary data.</text>
</comment>
<protein>
    <recommendedName>
        <fullName evidence="3">Zinc finger, CCHC-type</fullName>
    </recommendedName>
</protein>
<name>A0A699QXI9_TANCI</name>
<reference evidence="2" key="1">
    <citation type="journal article" date="2019" name="Sci. Rep.">
        <title>Draft genome of Tanacetum cinerariifolium, the natural source of mosquito coil.</title>
        <authorList>
            <person name="Yamashiro T."/>
            <person name="Shiraishi A."/>
            <person name="Satake H."/>
            <person name="Nakayama K."/>
        </authorList>
    </citation>
    <scope>NUCLEOTIDE SEQUENCE</scope>
</reference>
<organism evidence="2">
    <name type="scientific">Tanacetum cinerariifolium</name>
    <name type="common">Dalmatian daisy</name>
    <name type="synonym">Chrysanthemum cinerariifolium</name>
    <dbReference type="NCBI Taxonomy" id="118510"/>
    <lineage>
        <taxon>Eukaryota</taxon>
        <taxon>Viridiplantae</taxon>
        <taxon>Streptophyta</taxon>
        <taxon>Embryophyta</taxon>
        <taxon>Tracheophyta</taxon>
        <taxon>Spermatophyta</taxon>
        <taxon>Magnoliopsida</taxon>
        <taxon>eudicotyledons</taxon>
        <taxon>Gunneridae</taxon>
        <taxon>Pentapetalae</taxon>
        <taxon>asterids</taxon>
        <taxon>campanulids</taxon>
        <taxon>Asterales</taxon>
        <taxon>Asteraceae</taxon>
        <taxon>Asteroideae</taxon>
        <taxon>Anthemideae</taxon>
        <taxon>Anthemidinae</taxon>
        <taxon>Tanacetum</taxon>
    </lineage>
</organism>
<feature type="non-terminal residue" evidence="2">
    <location>
        <position position="1"/>
    </location>
</feature>
<dbReference type="EMBL" id="BKCJ011044496">
    <property type="protein sequence ID" value="GFC73854.1"/>
    <property type="molecule type" value="Genomic_DNA"/>
</dbReference>